<dbReference type="Proteomes" id="UP000248410">
    <property type="component" value="Chromosome"/>
</dbReference>
<dbReference type="RefSeq" id="WP_110380660.1">
    <property type="nucleotide sequence ID" value="NZ_CP029288.2"/>
</dbReference>
<dbReference type="AlphaFoldDB" id="A0A2U9IP10"/>
<proteinExistence type="predicted"/>
<dbReference type="InterPro" id="IPR053492">
    <property type="entry name" value="Cell_Div_Machinery_Comp"/>
</dbReference>
<organism evidence="1 2">
    <name type="scientific">Acidianus sulfidivorans JP7</name>
    <dbReference type="NCBI Taxonomy" id="619593"/>
    <lineage>
        <taxon>Archaea</taxon>
        <taxon>Thermoproteota</taxon>
        <taxon>Thermoprotei</taxon>
        <taxon>Sulfolobales</taxon>
        <taxon>Sulfolobaceae</taxon>
        <taxon>Acidianus</taxon>
    </lineage>
</organism>
<name>A0A2U9IP10_9CREN</name>
<dbReference type="Gene3D" id="6.10.140.1230">
    <property type="match status" value="1"/>
</dbReference>
<evidence type="ECO:0008006" key="3">
    <source>
        <dbReference type="Google" id="ProtNLM"/>
    </source>
</evidence>
<keyword evidence="2" id="KW-1185">Reference proteome</keyword>
<accession>A0A2U9IP10</accession>
<sequence>MAKVEEFVKGWNGKQEQSLGEKLKGAFKSKEPLRYKLIMAQYKLRTTLSRLDVYISRMQERDRTLFERVVEAQMNKDKERAAMYANEIAEIRKVSKQLITTQIALEQVELRLETVTELGDVFGNLIPIVGVIKELRESMKGMMPELGLELSEVEEGLQEVVTEAGDFTGGNTQFAASSPDAKKILQEAEVIAEQRMKEKFPELPSMVTSVQKVNENQK</sequence>
<dbReference type="EMBL" id="CP029288">
    <property type="protein sequence ID" value="AWR97770.1"/>
    <property type="molecule type" value="Genomic_DNA"/>
</dbReference>
<gene>
    <name evidence="1" type="ORF">DFR86_09570</name>
</gene>
<reference evidence="1 2" key="1">
    <citation type="submission" date="2018-05" db="EMBL/GenBank/DDBJ databases">
        <title>Complete Genome Sequences of Extremely Thermoacidophilic, Metal-Mobilizing Type-Strain Members of the Archaeal Family Sulfolobaceae: Acidianus brierleyi DSM-1651T, Acidianus sulfidivorans DSM-18786T, Metallosphaera hakonensis DSM-7519T, and Metallosphaera prunae DSM-10039T.</title>
        <authorList>
            <person name="Counts J.A."/>
            <person name="Kelly R.M."/>
        </authorList>
    </citation>
    <scope>NUCLEOTIDE SEQUENCE [LARGE SCALE GENOMIC DNA]</scope>
    <source>
        <strain evidence="1 2">JP7</strain>
    </source>
</reference>
<evidence type="ECO:0000313" key="1">
    <source>
        <dbReference type="EMBL" id="AWR97770.1"/>
    </source>
</evidence>
<protein>
    <recommendedName>
        <fullName evidence="3">Cell division protein</fullName>
    </recommendedName>
</protein>
<dbReference type="KEGG" id="asul:DFR86_09570"/>
<evidence type="ECO:0000313" key="2">
    <source>
        <dbReference type="Proteomes" id="UP000248410"/>
    </source>
</evidence>
<dbReference type="NCBIfam" id="NF041005">
    <property type="entry name" value="cell_div_CdvB1_B2"/>
    <property type="match status" value="1"/>
</dbReference>
<dbReference type="GeneID" id="36838217"/>
<dbReference type="OrthoDB" id="2392at2157"/>